<proteinExistence type="predicted"/>
<keyword evidence="1" id="KW-0732">Signal</keyword>
<dbReference type="KEGG" id="egl:EGR_01223"/>
<organism evidence="2 3">
    <name type="scientific">Echinococcus granulosus</name>
    <name type="common">Hydatid tapeworm</name>
    <dbReference type="NCBI Taxonomy" id="6210"/>
    <lineage>
        <taxon>Eukaryota</taxon>
        <taxon>Metazoa</taxon>
        <taxon>Spiralia</taxon>
        <taxon>Lophotrochozoa</taxon>
        <taxon>Platyhelminthes</taxon>
        <taxon>Cestoda</taxon>
        <taxon>Eucestoda</taxon>
        <taxon>Cyclophyllidea</taxon>
        <taxon>Taeniidae</taxon>
        <taxon>Echinococcus</taxon>
        <taxon>Echinococcus granulosus group</taxon>
    </lineage>
</organism>
<reference evidence="2 3" key="1">
    <citation type="journal article" date="2013" name="Nat. Genet.">
        <title>The genome of the hydatid tapeworm Echinococcus granulosus.</title>
        <authorList>
            <person name="Zheng H."/>
            <person name="Zhang W."/>
            <person name="Zhang L."/>
            <person name="Zhang Z."/>
            <person name="Li J."/>
            <person name="Lu G."/>
            <person name="Zhu Y."/>
            <person name="Wang Y."/>
            <person name="Huang Y."/>
            <person name="Liu J."/>
            <person name="Kang H."/>
            <person name="Chen J."/>
            <person name="Wang L."/>
            <person name="Chen A."/>
            <person name="Yu S."/>
            <person name="Gao Z."/>
            <person name="Jin L."/>
            <person name="Gu W."/>
            <person name="Wang Z."/>
            <person name="Zhao L."/>
            <person name="Shi B."/>
            <person name="Wen H."/>
            <person name="Lin R."/>
            <person name="Jones M.K."/>
            <person name="Brejova B."/>
            <person name="Vinar T."/>
            <person name="Zhao G."/>
            <person name="McManus D.P."/>
            <person name="Chen Z."/>
            <person name="Zhou Y."/>
            <person name="Wang S."/>
        </authorList>
    </citation>
    <scope>NUCLEOTIDE SEQUENCE [LARGE SCALE GENOMIC DNA]</scope>
</reference>
<dbReference type="GeneID" id="36336938"/>
<keyword evidence="3" id="KW-1185">Reference proteome</keyword>
<evidence type="ECO:0000313" key="3">
    <source>
        <dbReference type="Proteomes" id="UP000019149"/>
    </source>
</evidence>
<sequence>MVFKSLFLTFCLGALQDEKAAKLQLILPSCNFTAPSDFGVTFLQILTSLQGQKKETRSSKWEELGSIEKFCFKNFTKYNTEELDRYKPYDSGIFEVFNVVVVVVGGGGGGSSSSSSSSSSSGGGGGAFSSAHRQEGGVMSLNTQVNDSNLVTKFGAGWTNGHSVKWMTHSINFLVENVTRYAYYKIEYSPSSQILGQLEGEFMLLQNSLIFIYEESCYIRFCITDVGSPYEITPDLQSHCNLRHCSRCERVVLLFNATKFVLLRIKDAYFQISYCNALIFSLTHSSGRLISITSDTSNKYLPILPFIH</sequence>
<dbReference type="Proteomes" id="UP000019149">
    <property type="component" value="Unassembled WGS sequence"/>
</dbReference>
<dbReference type="AlphaFoldDB" id="W6UQW4"/>
<comment type="caution">
    <text evidence="2">The sequence shown here is derived from an EMBL/GenBank/DDBJ whole genome shotgun (WGS) entry which is preliminary data.</text>
</comment>
<name>W6UQW4_ECHGR</name>
<feature type="chain" id="PRO_5004885250" evidence="1">
    <location>
        <begin position="17"/>
        <end position="308"/>
    </location>
</feature>
<gene>
    <name evidence="2" type="ORF">EGR_01223</name>
</gene>
<evidence type="ECO:0000256" key="1">
    <source>
        <dbReference type="SAM" id="SignalP"/>
    </source>
</evidence>
<dbReference type="CTD" id="36336938"/>
<dbReference type="RefSeq" id="XP_024355291.1">
    <property type="nucleotide sequence ID" value="XM_024490472.1"/>
</dbReference>
<feature type="signal peptide" evidence="1">
    <location>
        <begin position="1"/>
        <end position="16"/>
    </location>
</feature>
<accession>W6UQW4</accession>
<protein>
    <submittedName>
        <fullName evidence="2">Uncharacterized protein</fullName>
    </submittedName>
</protein>
<evidence type="ECO:0000313" key="2">
    <source>
        <dbReference type="EMBL" id="EUB64095.1"/>
    </source>
</evidence>
<dbReference type="EMBL" id="APAU02000004">
    <property type="protein sequence ID" value="EUB64095.1"/>
    <property type="molecule type" value="Genomic_DNA"/>
</dbReference>